<comment type="caution">
    <text evidence="1">The sequence shown here is derived from an EMBL/GenBank/DDBJ whole genome shotgun (WGS) entry which is preliminary data.</text>
</comment>
<proteinExistence type="predicted"/>
<protein>
    <submittedName>
        <fullName evidence="1">Uncharacterized protein</fullName>
    </submittedName>
</protein>
<dbReference type="EMBL" id="WKFB01000089">
    <property type="protein sequence ID" value="KAF6736320.1"/>
    <property type="molecule type" value="Genomic_DNA"/>
</dbReference>
<organism evidence="1 2">
    <name type="scientific">Oryzias melastigma</name>
    <name type="common">Marine medaka</name>
    <dbReference type="NCBI Taxonomy" id="30732"/>
    <lineage>
        <taxon>Eukaryota</taxon>
        <taxon>Metazoa</taxon>
        <taxon>Chordata</taxon>
        <taxon>Craniata</taxon>
        <taxon>Vertebrata</taxon>
        <taxon>Euteleostomi</taxon>
        <taxon>Actinopterygii</taxon>
        <taxon>Neopterygii</taxon>
        <taxon>Teleostei</taxon>
        <taxon>Neoteleostei</taxon>
        <taxon>Acanthomorphata</taxon>
        <taxon>Ovalentaria</taxon>
        <taxon>Atherinomorphae</taxon>
        <taxon>Beloniformes</taxon>
        <taxon>Adrianichthyidae</taxon>
        <taxon>Oryziinae</taxon>
        <taxon>Oryzias</taxon>
    </lineage>
</organism>
<dbReference type="AlphaFoldDB" id="A0A834FMA5"/>
<dbReference type="Proteomes" id="UP000646548">
    <property type="component" value="Unassembled WGS sequence"/>
</dbReference>
<gene>
    <name evidence="1" type="ORF">FQA47_007711</name>
</gene>
<evidence type="ECO:0000313" key="2">
    <source>
        <dbReference type="Proteomes" id="UP000646548"/>
    </source>
</evidence>
<sequence length="57" mass="5920">GIFGLGRQERLKGMRLFADPGSPSGAWVGFASVCQESFLGSDVLRGGVSEVLSSFGV</sequence>
<accession>A0A834FMA5</accession>
<reference evidence="1" key="1">
    <citation type="journal article" name="BMC Genomics">
        <title>Long-read sequencing and de novo genome assembly of marine medaka (Oryzias melastigma).</title>
        <authorList>
            <person name="Liang P."/>
            <person name="Saqib H.S.A."/>
            <person name="Ni X."/>
            <person name="Shen Y."/>
        </authorList>
    </citation>
    <scope>NUCLEOTIDE SEQUENCE</scope>
    <source>
        <strain evidence="1">Bigg-433</strain>
    </source>
</reference>
<name>A0A834FMA5_ORYME</name>
<feature type="non-terminal residue" evidence="1">
    <location>
        <position position="1"/>
    </location>
</feature>
<evidence type="ECO:0000313" key="1">
    <source>
        <dbReference type="EMBL" id="KAF6736320.1"/>
    </source>
</evidence>